<dbReference type="OrthoDB" id="6425954at2759"/>
<keyword evidence="1" id="KW-0175">Coiled coil</keyword>
<sequence length="134" mass="15934">MLKKEMEQACKCFENFEEREVKFKQQILELEAKISQLENKEDTSVPEKEKAFQIEVERERKLLNARISELEADLKIRKTTEEEIKSKLLETMEAMHKLEGNLETLRLKLKQELGRSQKVTKDRLLVEKELKAKE</sequence>
<gene>
    <name evidence="2" type="ORF">X975_26297</name>
</gene>
<proteinExistence type="predicted"/>
<feature type="coiled-coil region" evidence="1">
    <location>
        <begin position="13"/>
        <end position="115"/>
    </location>
</feature>
<dbReference type="EMBL" id="KK113775">
    <property type="protein sequence ID" value="KFM61004.1"/>
    <property type="molecule type" value="Genomic_DNA"/>
</dbReference>
<evidence type="ECO:0000313" key="2">
    <source>
        <dbReference type="EMBL" id="KFM61004.1"/>
    </source>
</evidence>
<reference evidence="2 3" key="1">
    <citation type="submission" date="2013-11" db="EMBL/GenBank/DDBJ databases">
        <title>Genome sequencing of Stegodyphus mimosarum.</title>
        <authorList>
            <person name="Bechsgaard J."/>
        </authorList>
    </citation>
    <scope>NUCLEOTIDE SEQUENCE [LARGE SCALE GENOMIC DNA]</scope>
</reference>
<dbReference type="AlphaFoldDB" id="A0A087T7B5"/>
<dbReference type="OMA" id="EMEQACK"/>
<evidence type="ECO:0000256" key="1">
    <source>
        <dbReference type="SAM" id="Coils"/>
    </source>
</evidence>
<accession>A0A087T7B5</accession>
<keyword evidence="3" id="KW-1185">Reference proteome</keyword>
<organism evidence="2 3">
    <name type="scientific">Stegodyphus mimosarum</name>
    <name type="common">African social velvet spider</name>
    <dbReference type="NCBI Taxonomy" id="407821"/>
    <lineage>
        <taxon>Eukaryota</taxon>
        <taxon>Metazoa</taxon>
        <taxon>Ecdysozoa</taxon>
        <taxon>Arthropoda</taxon>
        <taxon>Chelicerata</taxon>
        <taxon>Arachnida</taxon>
        <taxon>Araneae</taxon>
        <taxon>Araneomorphae</taxon>
        <taxon>Entelegynae</taxon>
        <taxon>Eresoidea</taxon>
        <taxon>Eresidae</taxon>
        <taxon>Stegodyphus</taxon>
    </lineage>
</organism>
<protein>
    <submittedName>
        <fullName evidence="2">Uncharacterized protein</fullName>
    </submittedName>
</protein>
<evidence type="ECO:0000313" key="3">
    <source>
        <dbReference type="Proteomes" id="UP000054359"/>
    </source>
</evidence>
<feature type="non-terminal residue" evidence="2">
    <location>
        <position position="134"/>
    </location>
</feature>
<name>A0A087T7B5_STEMI</name>
<dbReference type="Proteomes" id="UP000054359">
    <property type="component" value="Unassembled WGS sequence"/>
</dbReference>